<comment type="caution">
    <text evidence="3">The sequence shown here is derived from an EMBL/GenBank/DDBJ whole genome shotgun (WGS) entry which is preliminary data.</text>
</comment>
<feature type="region of interest" description="Disordered" evidence="1">
    <location>
        <begin position="24"/>
        <end position="44"/>
    </location>
</feature>
<gene>
    <name evidence="3" type="ORF">LCGC14_1222430</name>
</gene>
<evidence type="ECO:0000256" key="1">
    <source>
        <dbReference type="SAM" id="MobiDB-lite"/>
    </source>
</evidence>
<accession>A0A0F9NT60</accession>
<reference evidence="3" key="1">
    <citation type="journal article" date="2015" name="Nature">
        <title>Complex archaea that bridge the gap between prokaryotes and eukaryotes.</title>
        <authorList>
            <person name="Spang A."/>
            <person name="Saw J.H."/>
            <person name="Jorgensen S.L."/>
            <person name="Zaremba-Niedzwiedzka K."/>
            <person name="Martijn J."/>
            <person name="Lind A.E."/>
            <person name="van Eijk R."/>
            <person name="Schleper C."/>
            <person name="Guy L."/>
            <person name="Ettema T.J."/>
        </authorList>
    </citation>
    <scope>NUCLEOTIDE SEQUENCE</scope>
</reference>
<dbReference type="EMBL" id="LAZR01006449">
    <property type="protein sequence ID" value="KKM92035.1"/>
    <property type="molecule type" value="Genomic_DNA"/>
</dbReference>
<proteinExistence type="predicted"/>
<dbReference type="AlphaFoldDB" id="A0A0F9NT60"/>
<name>A0A0F9NT60_9ZZZZ</name>
<feature type="domain" description="Terminase large subunit-like ATPase" evidence="2">
    <location>
        <begin position="1"/>
        <end position="40"/>
    </location>
</feature>
<evidence type="ECO:0000313" key="3">
    <source>
        <dbReference type="EMBL" id="KKM92035.1"/>
    </source>
</evidence>
<dbReference type="InterPro" id="IPR046461">
    <property type="entry name" value="TerL_ATPase"/>
</dbReference>
<evidence type="ECO:0000259" key="2">
    <source>
        <dbReference type="Pfam" id="PF03354"/>
    </source>
</evidence>
<sequence>MDELHSQPTPELVEVIQTSMASREQPLLLHVTTSDYEREGPPRR</sequence>
<organism evidence="3">
    <name type="scientific">marine sediment metagenome</name>
    <dbReference type="NCBI Taxonomy" id="412755"/>
    <lineage>
        <taxon>unclassified sequences</taxon>
        <taxon>metagenomes</taxon>
        <taxon>ecological metagenomes</taxon>
    </lineage>
</organism>
<dbReference type="Pfam" id="PF03354">
    <property type="entry name" value="TerL_ATPase"/>
    <property type="match status" value="1"/>
</dbReference>
<feature type="compositionally biased region" description="Basic and acidic residues" evidence="1">
    <location>
        <begin position="35"/>
        <end position="44"/>
    </location>
</feature>
<protein>
    <recommendedName>
        <fullName evidence="2">Terminase large subunit-like ATPase domain-containing protein</fullName>
    </recommendedName>
</protein>